<dbReference type="InterPro" id="IPR053226">
    <property type="entry name" value="Pyrrolopyrazine_biosynth_F"/>
</dbReference>
<dbReference type="HOGENOM" id="CLU_033907_1_1_1"/>
<dbReference type="SUPFAM" id="SSF52540">
    <property type="entry name" value="P-loop containing nucleoside triphosphate hydrolases"/>
    <property type="match status" value="1"/>
</dbReference>
<dbReference type="InterPro" id="IPR027417">
    <property type="entry name" value="P-loop_NTPase"/>
</dbReference>
<dbReference type="PANTHER" id="PTHR48419">
    <property type="entry name" value="SULFOTRANSFERASE DOMAIN-CONTAINING PROTEIN"/>
    <property type="match status" value="1"/>
</dbReference>
<organism evidence="1 2">
    <name type="scientific">Nematostella vectensis</name>
    <name type="common">Starlet sea anemone</name>
    <dbReference type="NCBI Taxonomy" id="45351"/>
    <lineage>
        <taxon>Eukaryota</taxon>
        <taxon>Metazoa</taxon>
        <taxon>Cnidaria</taxon>
        <taxon>Anthozoa</taxon>
        <taxon>Hexacorallia</taxon>
        <taxon>Actiniaria</taxon>
        <taxon>Edwardsiidae</taxon>
        <taxon>Nematostella</taxon>
    </lineage>
</organism>
<dbReference type="Pfam" id="PF19798">
    <property type="entry name" value="Sulfotransfer_5"/>
    <property type="match status" value="1"/>
</dbReference>
<dbReference type="PhylomeDB" id="A7RIT4"/>
<evidence type="ECO:0008006" key="3">
    <source>
        <dbReference type="Google" id="ProtNLM"/>
    </source>
</evidence>
<dbReference type="InParanoid" id="A7RIT4"/>
<protein>
    <recommendedName>
        <fullName evidence="3">Sulfotransferase family protein</fullName>
    </recommendedName>
</protein>
<reference evidence="1 2" key="1">
    <citation type="journal article" date="2007" name="Science">
        <title>Sea anemone genome reveals ancestral eumetazoan gene repertoire and genomic organization.</title>
        <authorList>
            <person name="Putnam N.H."/>
            <person name="Srivastava M."/>
            <person name="Hellsten U."/>
            <person name="Dirks B."/>
            <person name="Chapman J."/>
            <person name="Salamov A."/>
            <person name="Terry A."/>
            <person name="Shapiro H."/>
            <person name="Lindquist E."/>
            <person name="Kapitonov V.V."/>
            <person name="Jurka J."/>
            <person name="Genikhovich G."/>
            <person name="Grigoriev I.V."/>
            <person name="Lucas S.M."/>
            <person name="Steele R.E."/>
            <person name="Finnerty J.R."/>
            <person name="Technau U."/>
            <person name="Martindale M.Q."/>
            <person name="Rokhsar D.S."/>
        </authorList>
    </citation>
    <scope>NUCLEOTIDE SEQUENCE [LARGE SCALE GENOMIC DNA]</scope>
    <source>
        <strain evidence="2">CH2 X CH6</strain>
    </source>
</reference>
<dbReference type="KEGG" id="nve:5520694"/>
<dbReference type="eggNOG" id="ENOG502S4EU">
    <property type="taxonomic scope" value="Eukaryota"/>
</dbReference>
<accession>A7RIT4</accession>
<proteinExistence type="predicted"/>
<dbReference type="OrthoDB" id="416710at2759"/>
<evidence type="ECO:0000313" key="2">
    <source>
        <dbReference type="Proteomes" id="UP000001593"/>
    </source>
</evidence>
<sequence length="255" mass="29724">MKQIILWSHPRSVSTAFERCIRTLRNGQVFHEPFAVPFYFGPDKQTDDYLRERPDYVPEATYQSVAEEISARFPGKEFVFVKEMAVSTQNHFEVFLQDEMKDFQHTFLVRNPEKSLRSLYRTGYFDPGLAGIKELYDMYEFVKNHLDPSPLVIDSDDLLHFPDEVMRMFCAAVGIGYQENMMRWTPGPVEGWDRPLCQGWHDDVMVSSGLRRRTEFNSKSVVGVLPQKVLDAIKENMSYYEAISRHRTSPDSKTL</sequence>
<dbReference type="EMBL" id="DS469513">
    <property type="protein sequence ID" value="EDO48455.1"/>
    <property type="molecule type" value="Genomic_DNA"/>
</dbReference>
<name>A7RIT4_NEMVE</name>
<dbReference type="AlphaFoldDB" id="A7RIT4"/>
<dbReference type="Gene3D" id="3.40.50.300">
    <property type="entry name" value="P-loop containing nucleotide triphosphate hydrolases"/>
    <property type="match status" value="1"/>
</dbReference>
<dbReference type="OMA" id="WSGPRNL"/>
<evidence type="ECO:0000313" key="1">
    <source>
        <dbReference type="EMBL" id="EDO48455.1"/>
    </source>
</evidence>
<dbReference type="Proteomes" id="UP000001593">
    <property type="component" value="Unassembled WGS sequence"/>
</dbReference>
<gene>
    <name evidence="1" type="ORF">NEMVEDRAFT_v1g197745</name>
</gene>
<keyword evidence="2" id="KW-1185">Reference proteome</keyword>
<dbReference type="PANTHER" id="PTHR48419:SF1">
    <property type="entry name" value="SULFOTRANSFERASE DOMAIN-CONTAINING PROTEIN"/>
    <property type="match status" value="1"/>
</dbReference>